<evidence type="ECO:0000256" key="1">
    <source>
        <dbReference type="ARBA" id="ARBA00023015"/>
    </source>
</evidence>
<dbReference type="AlphaFoldDB" id="A0AA37QDF9"/>
<dbReference type="CDD" id="cd06267">
    <property type="entry name" value="PBP1_LacI_sugar_binding-like"/>
    <property type="match status" value="1"/>
</dbReference>
<dbReference type="RefSeq" id="WP_284348166.1">
    <property type="nucleotide sequence ID" value="NZ_BRXS01000001.1"/>
</dbReference>
<keyword evidence="3" id="KW-0804">Transcription</keyword>
<feature type="domain" description="HTH gntR-type" evidence="4">
    <location>
        <begin position="11"/>
        <end position="79"/>
    </location>
</feature>
<dbReference type="SMART" id="SM00345">
    <property type="entry name" value="HTH_GNTR"/>
    <property type="match status" value="1"/>
</dbReference>
<comment type="caution">
    <text evidence="5">The sequence shown here is derived from an EMBL/GenBank/DDBJ whole genome shotgun (WGS) entry which is preliminary data.</text>
</comment>
<dbReference type="InterPro" id="IPR036390">
    <property type="entry name" value="WH_DNA-bd_sf"/>
</dbReference>
<evidence type="ECO:0000313" key="5">
    <source>
        <dbReference type="EMBL" id="GLC23723.1"/>
    </source>
</evidence>
<reference evidence="5" key="1">
    <citation type="submission" date="2022-08" db="EMBL/GenBank/DDBJ databases">
        <title>Draft genome sequencing of Roseisolibacter agri AW1220.</title>
        <authorList>
            <person name="Tobiishi Y."/>
            <person name="Tonouchi A."/>
        </authorList>
    </citation>
    <scope>NUCLEOTIDE SEQUENCE</scope>
    <source>
        <strain evidence="5">AW1220</strain>
    </source>
</reference>
<dbReference type="InterPro" id="IPR046335">
    <property type="entry name" value="LacI/GalR-like_sensor"/>
</dbReference>
<protein>
    <recommendedName>
        <fullName evidence="4">HTH gntR-type domain-containing protein</fullName>
    </recommendedName>
</protein>
<keyword evidence="1" id="KW-0805">Transcription regulation</keyword>
<dbReference type="InterPro" id="IPR036388">
    <property type="entry name" value="WH-like_DNA-bd_sf"/>
</dbReference>
<dbReference type="InterPro" id="IPR028082">
    <property type="entry name" value="Peripla_BP_I"/>
</dbReference>
<organism evidence="5 6">
    <name type="scientific">Roseisolibacter agri</name>
    <dbReference type="NCBI Taxonomy" id="2014610"/>
    <lineage>
        <taxon>Bacteria</taxon>
        <taxon>Pseudomonadati</taxon>
        <taxon>Gemmatimonadota</taxon>
        <taxon>Gemmatimonadia</taxon>
        <taxon>Gemmatimonadales</taxon>
        <taxon>Gemmatimonadaceae</taxon>
        <taxon>Roseisolibacter</taxon>
    </lineage>
</organism>
<gene>
    <name evidence="5" type="ORF">rosag_02360</name>
</gene>
<dbReference type="Gene3D" id="3.40.50.2300">
    <property type="match status" value="2"/>
</dbReference>
<dbReference type="Proteomes" id="UP001161325">
    <property type="component" value="Unassembled WGS sequence"/>
</dbReference>
<dbReference type="PROSITE" id="PS50949">
    <property type="entry name" value="HTH_GNTR"/>
    <property type="match status" value="1"/>
</dbReference>
<dbReference type="EMBL" id="BRXS01000001">
    <property type="protein sequence ID" value="GLC23723.1"/>
    <property type="molecule type" value="Genomic_DNA"/>
</dbReference>
<dbReference type="GO" id="GO:0003700">
    <property type="term" value="F:DNA-binding transcription factor activity"/>
    <property type="evidence" value="ECO:0007669"/>
    <property type="project" value="InterPro"/>
</dbReference>
<dbReference type="Pfam" id="PF13377">
    <property type="entry name" value="Peripla_BP_3"/>
    <property type="match status" value="1"/>
</dbReference>
<dbReference type="InterPro" id="IPR000524">
    <property type="entry name" value="Tscrpt_reg_HTH_GntR"/>
</dbReference>
<sequence>MSSSIDPGSATPLYQQVAADLRQRIVAGVLPVGARVPPHRELARHYDVSLITINKALAGLVSEGVLHSRVGRGTFVAVRPAPPALPAPAGGGADARPHTGSGAPMLGFVLRDLSSPFFSLVAHAALQRADAAGYGLLFSSSLNRLDREEEQIRRFLDLGVQGLVIASMSRTYRLSEPMQALQDAGIPFVMVSFIEGEDVPFVGGDLHDAGYLAGRHLIEVGRRRLGYVGDRFGSTMFELRSSGYRKAAREAGLSIDDRFVFEYPYEGEWNDYRSGRTIGEHVAAMAERPDAIYVHNDLGALGLMDGLLAHGIRVPEDIAVVGLDDIELAARASIPLTTVRQPTDRIGALAVETVLARLRGEHPPTRQLLAPELIVRRSCGAPAAARTVDARPAPHYRRPRSLAERAALATAAEAPS</sequence>
<evidence type="ECO:0000259" key="4">
    <source>
        <dbReference type="PROSITE" id="PS50949"/>
    </source>
</evidence>
<dbReference type="Gene3D" id="1.10.10.10">
    <property type="entry name" value="Winged helix-like DNA-binding domain superfamily/Winged helix DNA-binding domain"/>
    <property type="match status" value="1"/>
</dbReference>
<name>A0AA37QDF9_9BACT</name>
<dbReference type="GO" id="GO:0000976">
    <property type="term" value="F:transcription cis-regulatory region binding"/>
    <property type="evidence" value="ECO:0007669"/>
    <property type="project" value="TreeGrafter"/>
</dbReference>
<evidence type="ECO:0000313" key="6">
    <source>
        <dbReference type="Proteomes" id="UP001161325"/>
    </source>
</evidence>
<dbReference type="CDD" id="cd07377">
    <property type="entry name" value="WHTH_GntR"/>
    <property type="match status" value="1"/>
</dbReference>
<evidence type="ECO:0000256" key="2">
    <source>
        <dbReference type="ARBA" id="ARBA00023125"/>
    </source>
</evidence>
<keyword evidence="2" id="KW-0238">DNA-binding</keyword>
<proteinExistence type="predicted"/>
<dbReference type="PANTHER" id="PTHR30146">
    <property type="entry name" value="LACI-RELATED TRANSCRIPTIONAL REPRESSOR"/>
    <property type="match status" value="1"/>
</dbReference>
<dbReference type="Pfam" id="PF00392">
    <property type="entry name" value="GntR"/>
    <property type="match status" value="1"/>
</dbReference>
<dbReference type="SUPFAM" id="SSF53822">
    <property type="entry name" value="Periplasmic binding protein-like I"/>
    <property type="match status" value="1"/>
</dbReference>
<keyword evidence="6" id="KW-1185">Reference proteome</keyword>
<accession>A0AA37QDF9</accession>
<evidence type="ECO:0000256" key="3">
    <source>
        <dbReference type="ARBA" id="ARBA00023163"/>
    </source>
</evidence>
<dbReference type="SUPFAM" id="SSF46785">
    <property type="entry name" value="Winged helix' DNA-binding domain"/>
    <property type="match status" value="1"/>
</dbReference>
<dbReference type="PANTHER" id="PTHR30146:SF109">
    <property type="entry name" value="HTH-TYPE TRANSCRIPTIONAL REGULATOR GALS"/>
    <property type="match status" value="1"/>
</dbReference>